<name>A0A4S4L0N7_9AGAM</name>
<dbReference type="EMBL" id="SGPL01001221">
    <property type="protein sequence ID" value="THH04078.1"/>
    <property type="molecule type" value="Genomic_DNA"/>
</dbReference>
<dbReference type="OrthoDB" id="429813at2759"/>
<comment type="caution">
    <text evidence="1">The sequence shown here is derived from an EMBL/GenBank/DDBJ whole genome shotgun (WGS) entry which is preliminary data.</text>
</comment>
<accession>A0A4S4L0N7</accession>
<reference evidence="1 2" key="1">
    <citation type="submission" date="2019-02" db="EMBL/GenBank/DDBJ databases">
        <title>Genome sequencing of the rare red list fungi Bondarzewia mesenterica.</title>
        <authorList>
            <person name="Buettner E."/>
            <person name="Kellner H."/>
        </authorList>
    </citation>
    <scope>NUCLEOTIDE SEQUENCE [LARGE SCALE GENOMIC DNA]</scope>
    <source>
        <strain evidence="1 2">DSM 108281</strain>
    </source>
</reference>
<protein>
    <submittedName>
        <fullName evidence="1">Uncharacterized protein</fullName>
    </submittedName>
</protein>
<organism evidence="1 2">
    <name type="scientific">Bondarzewia mesenterica</name>
    <dbReference type="NCBI Taxonomy" id="1095465"/>
    <lineage>
        <taxon>Eukaryota</taxon>
        <taxon>Fungi</taxon>
        <taxon>Dikarya</taxon>
        <taxon>Basidiomycota</taxon>
        <taxon>Agaricomycotina</taxon>
        <taxon>Agaricomycetes</taxon>
        <taxon>Russulales</taxon>
        <taxon>Bondarzewiaceae</taxon>
        <taxon>Bondarzewia</taxon>
    </lineage>
</organism>
<keyword evidence="2" id="KW-1185">Reference proteome</keyword>
<dbReference type="AlphaFoldDB" id="A0A4S4L0N7"/>
<evidence type="ECO:0000313" key="1">
    <source>
        <dbReference type="EMBL" id="THH04078.1"/>
    </source>
</evidence>
<dbReference type="Gene3D" id="3.40.50.720">
    <property type="entry name" value="NAD(P)-binding Rossmann-like Domain"/>
    <property type="match status" value="1"/>
</dbReference>
<dbReference type="Proteomes" id="UP000310158">
    <property type="component" value="Unassembled WGS sequence"/>
</dbReference>
<proteinExistence type="predicted"/>
<sequence length="336" mass="37497">PVGGDSVVEGWNEKEWVPVLLRGSQVLKAVPKRDEAISWIPVDVTASALLEMLGSSEPSFTLSIQIPPNGASSATLLLSYLVSRLSRDHSAPKTNPALNLVDFFAKELANETSVVLSTERAARVSESLKGAKRLGREDVENWIAYWRGIGFLSKLVTMNRLASDRKVNAFACNFYDPNGRLDTEVNEDEANYLNRRIFERLSFTSRDRDPRKINFYITSTAFAQSDYKDCAMHFKNRPGLRKSQDLFVLRNVVMSSFSTSVKYHMISSGEFTEEPCDPALSFLLVSASKESTWLPSATSIFFAGDWFSISFGVSSAGRGRFTSVNKLHILSHRART</sequence>
<feature type="non-terminal residue" evidence="1">
    <location>
        <position position="1"/>
    </location>
</feature>
<evidence type="ECO:0000313" key="2">
    <source>
        <dbReference type="Proteomes" id="UP000310158"/>
    </source>
</evidence>
<gene>
    <name evidence="1" type="ORF">EW146_g10270</name>
</gene>